<evidence type="ECO:0000313" key="2">
    <source>
        <dbReference type="EMBL" id="OZS72419.1"/>
    </source>
</evidence>
<accession>A0A264VMB6</accession>
<keyword evidence="1" id="KW-0812">Transmembrane</keyword>
<protein>
    <submittedName>
        <fullName evidence="2">Uncharacterized protein</fullName>
    </submittedName>
</protein>
<feature type="transmembrane region" description="Helical" evidence="1">
    <location>
        <begin position="60"/>
        <end position="83"/>
    </location>
</feature>
<reference evidence="2 3" key="1">
    <citation type="submission" date="2017-07" db="EMBL/GenBank/DDBJ databases">
        <title>blaIMP-27 on transferable plasmids in Proteus mirabilis and Providencia rettgeri.</title>
        <authorList>
            <person name="Potter R."/>
        </authorList>
    </citation>
    <scope>NUCLEOTIDE SEQUENCE [LARGE SCALE GENOMIC DNA]</scope>
    <source>
        <strain evidence="2 3">PR1</strain>
    </source>
</reference>
<comment type="caution">
    <text evidence="2">The sequence shown here is derived from an EMBL/GenBank/DDBJ whole genome shotgun (WGS) entry which is preliminary data.</text>
</comment>
<dbReference type="AlphaFoldDB" id="A0A264VMB6"/>
<sequence>MKTDQTDIKLYLQRQSSCGLMKFTRLMDCILTPPLIGFLIMALMFAIAHLIIMPKIVEELLFLPLCFFTGGGVCLLVFVHLYYSCVFPRLCPLLEVGEIEELCSKSFTAYQETGHVESKQKSGIDYLNTLIQEGIPINYRHRRKFYALVDADERDSKLNSMSQAFESVIAQNKTPA</sequence>
<name>A0A264VMB6_PRORE</name>
<evidence type="ECO:0000256" key="1">
    <source>
        <dbReference type="SAM" id="Phobius"/>
    </source>
</evidence>
<dbReference type="Proteomes" id="UP000216001">
    <property type="component" value="Unassembled WGS sequence"/>
</dbReference>
<dbReference type="EMBL" id="NOWC01000037">
    <property type="protein sequence ID" value="OZS72419.1"/>
    <property type="molecule type" value="Genomic_DNA"/>
</dbReference>
<dbReference type="RefSeq" id="WP_094962938.1">
    <property type="nucleotide sequence ID" value="NZ_NOWC01000037.1"/>
</dbReference>
<proteinExistence type="predicted"/>
<gene>
    <name evidence="2" type="ORF">CHI95_21795</name>
</gene>
<organism evidence="2 3">
    <name type="scientific">Providencia rettgeri</name>
    <dbReference type="NCBI Taxonomy" id="587"/>
    <lineage>
        <taxon>Bacteria</taxon>
        <taxon>Pseudomonadati</taxon>
        <taxon>Pseudomonadota</taxon>
        <taxon>Gammaproteobacteria</taxon>
        <taxon>Enterobacterales</taxon>
        <taxon>Morganellaceae</taxon>
        <taxon>Providencia</taxon>
    </lineage>
</organism>
<evidence type="ECO:0000313" key="3">
    <source>
        <dbReference type="Proteomes" id="UP000216001"/>
    </source>
</evidence>
<feature type="transmembrane region" description="Helical" evidence="1">
    <location>
        <begin position="30"/>
        <end position="53"/>
    </location>
</feature>
<keyword evidence="1" id="KW-1133">Transmembrane helix</keyword>
<keyword evidence="1" id="KW-0472">Membrane</keyword>